<feature type="transmembrane region" description="Helical" evidence="1">
    <location>
        <begin position="120"/>
        <end position="142"/>
    </location>
</feature>
<keyword evidence="1" id="KW-0472">Membrane</keyword>
<feature type="transmembrane region" description="Helical" evidence="1">
    <location>
        <begin position="89"/>
        <end position="108"/>
    </location>
</feature>
<reference evidence="2 3" key="1">
    <citation type="submission" date="2022-04" db="EMBL/GenBank/DDBJ databases">
        <authorList>
            <person name="Ra J.-S."/>
            <person name="Kim S.-B."/>
        </authorList>
    </citation>
    <scope>NUCLEOTIDE SEQUENCE [LARGE SCALE GENOMIC DNA]</scope>
    <source>
        <strain evidence="2 3">MMS21-Er5</strain>
    </source>
</reference>
<dbReference type="Pfam" id="PF06197">
    <property type="entry name" value="DUF998"/>
    <property type="match status" value="1"/>
</dbReference>
<feature type="transmembrane region" description="Helical" evidence="1">
    <location>
        <begin position="12"/>
        <end position="34"/>
    </location>
</feature>
<name>A0ABY4LRC9_9FLAO</name>
<accession>A0ABY4LRC9</accession>
<feature type="transmembrane region" description="Helical" evidence="1">
    <location>
        <begin position="154"/>
        <end position="177"/>
    </location>
</feature>
<feature type="transmembrane region" description="Helical" evidence="1">
    <location>
        <begin position="54"/>
        <end position="77"/>
    </location>
</feature>
<feature type="transmembrane region" description="Helical" evidence="1">
    <location>
        <begin position="189"/>
        <end position="210"/>
    </location>
</feature>
<dbReference type="Proteomes" id="UP000829998">
    <property type="component" value="Chromosome"/>
</dbReference>
<evidence type="ECO:0000313" key="2">
    <source>
        <dbReference type="EMBL" id="UPZ14818.1"/>
    </source>
</evidence>
<keyword evidence="3" id="KW-1185">Reference proteome</keyword>
<protein>
    <submittedName>
        <fullName evidence="2">DUF998 domain-containing protein</fullName>
    </submittedName>
</protein>
<dbReference type="InterPro" id="IPR009339">
    <property type="entry name" value="DUF998"/>
</dbReference>
<keyword evidence="1" id="KW-1133">Transmembrane helix</keyword>
<keyword evidence="1" id="KW-0812">Transmembrane</keyword>
<evidence type="ECO:0000256" key="1">
    <source>
        <dbReference type="SAM" id="Phobius"/>
    </source>
</evidence>
<organism evidence="2 3">
    <name type="scientific">Flavobacterium humidisoli</name>
    <dbReference type="NCBI Taxonomy" id="2937442"/>
    <lineage>
        <taxon>Bacteria</taxon>
        <taxon>Pseudomonadati</taxon>
        <taxon>Bacteroidota</taxon>
        <taxon>Flavobacteriia</taxon>
        <taxon>Flavobacteriales</taxon>
        <taxon>Flavobacteriaceae</taxon>
        <taxon>Flavobacterium</taxon>
    </lineage>
</organism>
<evidence type="ECO:0000313" key="3">
    <source>
        <dbReference type="Proteomes" id="UP000829998"/>
    </source>
</evidence>
<sequence length="215" mass="24109">MRISQLNLVGTAAIICIAACIADFAILFLCGSHYPGYSQLKNTISSLGASISPVSTLISVWWTLIGIIFIFFGFIFRKAFDKKLKKVKSASLLIMLYGLGEGIGSGLFKADMTAGKMTLSFIIHDILGGIGVIAALILPLVMLTIITKKNRYGFYLFSWIVFVIGLITMFLFAIRFSSKDNVIDLYRGLWQRLFMLNLYVYFITISVIMYQQKYI</sequence>
<dbReference type="EMBL" id="CP096829">
    <property type="protein sequence ID" value="UPZ14818.1"/>
    <property type="molecule type" value="Genomic_DNA"/>
</dbReference>
<gene>
    <name evidence="2" type="ORF">M0M44_18900</name>
</gene>
<proteinExistence type="predicted"/>
<dbReference type="RefSeq" id="WP_248727086.1">
    <property type="nucleotide sequence ID" value="NZ_CP096829.1"/>
</dbReference>